<evidence type="ECO:0000256" key="1">
    <source>
        <dbReference type="ARBA" id="ARBA00022670"/>
    </source>
</evidence>
<dbReference type="EMBL" id="VZSU01000746">
    <property type="protein sequence ID" value="NWZ93736.1"/>
    <property type="molecule type" value="Genomic_DNA"/>
</dbReference>
<dbReference type="InterPro" id="IPR043504">
    <property type="entry name" value="Peptidase_S1_PA_chymotrypsin"/>
</dbReference>
<feature type="domain" description="Peptidase S1" evidence="5">
    <location>
        <begin position="1"/>
        <end position="229"/>
    </location>
</feature>
<comment type="caution">
    <text evidence="6">The sequence shown here is derived from an EMBL/GenBank/DDBJ whole genome shotgun (WGS) entry which is preliminary data.</text>
</comment>
<feature type="non-terminal residue" evidence="6">
    <location>
        <position position="235"/>
    </location>
</feature>
<dbReference type="CDD" id="cd00190">
    <property type="entry name" value="Tryp_SPc"/>
    <property type="match status" value="1"/>
</dbReference>
<dbReference type="FunFam" id="2.40.10.10:FF:000060">
    <property type="entry name" value="Acrosin"/>
    <property type="match status" value="1"/>
</dbReference>
<sequence length="235" mass="25659">WPGVISVQATWDNGTWHMCSGALIHPQWVLTVAHCFAHAGDISRWEVVIGATYLSQPGPEAQLRHIKTLLVHQYYEPRTARNNIALLELDQPVECSDYIQLGCVPDSSLAVSELKTCYIAGWRATPDSVSPCPQGWHCARRALPWNPARNAALEGSGWAGPAQPGTAHPDPSLLWQGDIGGPLVCKDNTGDYFWLVGLTSWGKGCAGAKRPGVFTSTQQFHTWIQVQMGLLPPEA</sequence>
<dbReference type="InterPro" id="IPR001314">
    <property type="entry name" value="Peptidase_S1A"/>
</dbReference>
<evidence type="ECO:0000313" key="7">
    <source>
        <dbReference type="Proteomes" id="UP000549091"/>
    </source>
</evidence>
<dbReference type="InterPro" id="IPR009003">
    <property type="entry name" value="Peptidase_S1_PA"/>
</dbReference>
<dbReference type="SMART" id="SM00020">
    <property type="entry name" value="Tryp_SPc"/>
    <property type="match status" value="1"/>
</dbReference>
<keyword evidence="3" id="KW-0720">Serine protease</keyword>
<dbReference type="PROSITE" id="PS50240">
    <property type="entry name" value="TRYPSIN_DOM"/>
    <property type="match status" value="1"/>
</dbReference>
<dbReference type="Pfam" id="PF00089">
    <property type="entry name" value="Trypsin"/>
    <property type="match status" value="2"/>
</dbReference>
<evidence type="ECO:0000256" key="4">
    <source>
        <dbReference type="ARBA" id="ARBA00023157"/>
    </source>
</evidence>
<reference evidence="6 7" key="1">
    <citation type="submission" date="2019-09" db="EMBL/GenBank/DDBJ databases">
        <title>Bird 10,000 Genomes (B10K) Project - Family phase.</title>
        <authorList>
            <person name="Zhang G."/>
        </authorList>
    </citation>
    <scope>NUCLEOTIDE SEQUENCE [LARGE SCALE GENOMIC DNA]</scope>
    <source>
        <strain evidence="6">OUT-0053</strain>
        <tissue evidence="6">Muscle</tissue>
    </source>
</reference>
<dbReference type="AlphaFoldDB" id="A0A7K7RNA8"/>
<keyword evidence="2" id="KW-0378">Hydrolase</keyword>
<dbReference type="PANTHER" id="PTHR24252">
    <property type="entry name" value="ACROSIN-RELATED"/>
    <property type="match status" value="1"/>
</dbReference>
<dbReference type="GO" id="GO:0007340">
    <property type="term" value="P:acrosome reaction"/>
    <property type="evidence" value="ECO:0007669"/>
    <property type="project" value="TreeGrafter"/>
</dbReference>
<gene>
    <name evidence="6" type="primary">Acr_2</name>
    <name evidence="6" type="ORF">NESACU_R08452</name>
</gene>
<evidence type="ECO:0000256" key="2">
    <source>
        <dbReference type="ARBA" id="ARBA00022801"/>
    </source>
</evidence>
<keyword evidence="1" id="KW-0645">Protease</keyword>
<dbReference type="GO" id="GO:0006508">
    <property type="term" value="P:proteolysis"/>
    <property type="evidence" value="ECO:0007669"/>
    <property type="project" value="UniProtKB-KW"/>
</dbReference>
<organism evidence="6 7">
    <name type="scientific">Nesospiza acunhae</name>
    <dbReference type="NCBI Taxonomy" id="381881"/>
    <lineage>
        <taxon>Eukaryota</taxon>
        <taxon>Metazoa</taxon>
        <taxon>Chordata</taxon>
        <taxon>Craniata</taxon>
        <taxon>Vertebrata</taxon>
        <taxon>Euteleostomi</taxon>
        <taxon>Archelosauria</taxon>
        <taxon>Archosauria</taxon>
        <taxon>Dinosauria</taxon>
        <taxon>Saurischia</taxon>
        <taxon>Theropoda</taxon>
        <taxon>Coelurosauria</taxon>
        <taxon>Aves</taxon>
        <taxon>Neognathae</taxon>
        <taxon>Neoaves</taxon>
        <taxon>Telluraves</taxon>
        <taxon>Australaves</taxon>
        <taxon>Passeriformes</taxon>
        <taxon>Thraupidae</taxon>
        <taxon>Nesospiza</taxon>
    </lineage>
</organism>
<keyword evidence="7" id="KW-1185">Reference proteome</keyword>
<keyword evidence="4" id="KW-1015">Disulfide bond</keyword>
<dbReference type="GO" id="GO:0004252">
    <property type="term" value="F:serine-type endopeptidase activity"/>
    <property type="evidence" value="ECO:0007669"/>
    <property type="project" value="InterPro"/>
</dbReference>
<dbReference type="SUPFAM" id="SSF50494">
    <property type="entry name" value="Trypsin-like serine proteases"/>
    <property type="match status" value="1"/>
</dbReference>
<dbReference type="Proteomes" id="UP000549091">
    <property type="component" value="Unassembled WGS sequence"/>
</dbReference>
<evidence type="ECO:0000313" key="6">
    <source>
        <dbReference type="EMBL" id="NWZ93736.1"/>
    </source>
</evidence>
<dbReference type="Gene3D" id="2.40.10.10">
    <property type="entry name" value="Trypsin-like serine proteases"/>
    <property type="match status" value="1"/>
</dbReference>
<evidence type="ECO:0000259" key="5">
    <source>
        <dbReference type="PROSITE" id="PS50240"/>
    </source>
</evidence>
<proteinExistence type="predicted"/>
<protein>
    <submittedName>
        <fullName evidence="6">ACRO protein</fullName>
    </submittedName>
</protein>
<dbReference type="PRINTS" id="PR00722">
    <property type="entry name" value="CHYMOTRYPSIN"/>
</dbReference>
<accession>A0A7K7RNA8</accession>
<evidence type="ECO:0000256" key="3">
    <source>
        <dbReference type="ARBA" id="ARBA00022825"/>
    </source>
</evidence>
<feature type="non-terminal residue" evidence="6">
    <location>
        <position position="1"/>
    </location>
</feature>
<dbReference type="PANTHER" id="PTHR24252:SF8">
    <property type="entry name" value="ACROSIN"/>
    <property type="match status" value="1"/>
</dbReference>
<dbReference type="InterPro" id="IPR001254">
    <property type="entry name" value="Trypsin_dom"/>
</dbReference>
<name>A0A7K7RNA8_9PASS</name>